<dbReference type="Proteomes" id="UP001181693">
    <property type="component" value="Unassembled WGS sequence"/>
</dbReference>
<dbReference type="AlphaFoldDB" id="A0AAV2ZMN5"/>
<evidence type="ECO:0000313" key="1">
    <source>
        <dbReference type="EMBL" id="DBA15589.1"/>
    </source>
</evidence>
<comment type="caution">
    <text evidence="1">The sequence shown here is derived from an EMBL/GenBank/DDBJ whole genome shotgun (WGS) entry which is preliminary data.</text>
</comment>
<gene>
    <name evidence="1" type="ORF">GDO54_004782</name>
</gene>
<protein>
    <submittedName>
        <fullName evidence="1">Uncharacterized protein</fullName>
    </submittedName>
</protein>
<reference evidence="1" key="1">
    <citation type="thesis" date="2020" institute="ProQuest LLC" country="789 East Eisenhower Parkway, Ann Arbor, MI, USA">
        <title>Comparative Genomics and Chromosome Evolution.</title>
        <authorList>
            <person name="Mudd A.B."/>
        </authorList>
    </citation>
    <scope>NUCLEOTIDE SEQUENCE</scope>
    <source>
        <strain evidence="1">1538</strain>
        <tissue evidence="1">Blood</tissue>
    </source>
</reference>
<proteinExistence type="predicted"/>
<name>A0AAV2ZMN5_PYXAD</name>
<keyword evidence="2" id="KW-1185">Reference proteome</keyword>
<sequence length="87" mass="9919">MWSLRSMTKLWLPSDDKGKEKCTITLVKRNWGSGCSPKPPLSSPRTMTSLMHSASWSLLSYVGWMSSRDCWLKSLSWKSCTRACWAS</sequence>
<organism evidence="1 2">
    <name type="scientific">Pyxicephalus adspersus</name>
    <name type="common">African bullfrog</name>
    <dbReference type="NCBI Taxonomy" id="30357"/>
    <lineage>
        <taxon>Eukaryota</taxon>
        <taxon>Metazoa</taxon>
        <taxon>Chordata</taxon>
        <taxon>Craniata</taxon>
        <taxon>Vertebrata</taxon>
        <taxon>Euteleostomi</taxon>
        <taxon>Amphibia</taxon>
        <taxon>Batrachia</taxon>
        <taxon>Anura</taxon>
        <taxon>Neobatrachia</taxon>
        <taxon>Ranoidea</taxon>
        <taxon>Pyxicephalidae</taxon>
        <taxon>Pyxicephalinae</taxon>
        <taxon>Pyxicephalus</taxon>
    </lineage>
</organism>
<evidence type="ECO:0000313" key="2">
    <source>
        <dbReference type="Proteomes" id="UP001181693"/>
    </source>
</evidence>
<accession>A0AAV2ZMN5</accession>
<dbReference type="EMBL" id="DYDO01000012">
    <property type="protein sequence ID" value="DBA15589.1"/>
    <property type="molecule type" value="Genomic_DNA"/>
</dbReference>